<sequence length="287" mass="31086">MMIHCKYVRQIFATPPHKDPPPTQPVPNSCRQYNDPLPITSLDKLMIESEFRKCSKGRIIIIHCLKSPVVSSLESPVVSSLESPVVSSLESPVVSSIESSVVSSLESPVVSSLESPVVSSLESPVVSSLESPVVSSLESPVVSSLESPVVSSLESPVVSSLESPVVSSLESPVVSSLESPVMRYMYSNVSGKANHSEFNSLFGQPSTLLADENWEHIMAILVNFIYLLLLVPASSLESKEPICPDENTRFVKHIIEYGGYCEKCPKCDGGGFYKDITSTCKLFSSNT</sequence>
<accession>A0ABY7E005</accession>
<evidence type="ECO:0000313" key="2">
    <source>
        <dbReference type="Proteomes" id="UP001164746"/>
    </source>
</evidence>
<evidence type="ECO:0000313" key="1">
    <source>
        <dbReference type="EMBL" id="WAR01744.1"/>
    </source>
</evidence>
<dbReference type="EMBL" id="CP111015">
    <property type="protein sequence ID" value="WAR01744.1"/>
    <property type="molecule type" value="Genomic_DNA"/>
</dbReference>
<reference evidence="1" key="1">
    <citation type="submission" date="2022-11" db="EMBL/GenBank/DDBJ databases">
        <title>Centuries of genome instability and evolution in soft-shell clam transmissible cancer (bioRxiv).</title>
        <authorList>
            <person name="Hart S.F.M."/>
            <person name="Yonemitsu M.A."/>
            <person name="Giersch R.M."/>
            <person name="Beal B.F."/>
            <person name="Arriagada G."/>
            <person name="Davis B.W."/>
            <person name="Ostrander E.A."/>
            <person name="Goff S.P."/>
            <person name="Metzger M.J."/>
        </authorList>
    </citation>
    <scope>NUCLEOTIDE SEQUENCE</scope>
    <source>
        <strain evidence="1">MELC-2E11</strain>
        <tissue evidence="1">Siphon/mantle</tissue>
    </source>
</reference>
<dbReference type="Proteomes" id="UP001164746">
    <property type="component" value="Chromosome 4"/>
</dbReference>
<organism evidence="1 2">
    <name type="scientific">Mya arenaria</name>
    <name type="common">Soft-shell clam</name>
    <dbReference type="NCBI Taxonomy" id="6604"/>
    <lineage>
        <taxon>Eukaryota</taxon>
        <taxon>Metazoa</taxon>
        <taxon>Spiralia</taxon>
        <taxon>Lophotrochozoa</taxon>
        <taxon>Mollusca</taxon>
        <taxon>Bivalvia</taxon>
        <taxon>Autobranchia</taxon>
        <taxon>Heteroconchia</taxon>
        <taxon>Euheterodonta</taxon>
        <taxon>Imparidentia</taxon>
        <taxon>Neoheterodontei</taxon>
        <taxon>Myida</taxon>
        <taxon>Myoidea</taxon>
        <taxon>Myidae</taxon>
        <taxon>Mya</taxon>
    </lineage>
</organism>
<proteinExistence type="predicted"/>
<gene>
    <name evidence="1" type="ORF">MAR_008302</name>
</gene>
<protein>
    <submittedName>
        <fullName evidence="1">Uncharacterized protein</fullName>
    </submittedName>
</protein>
<keyword evidence="2" id="KW-1185">Reference proteome</keyword>
<name>A0ABY7E005_MYAAR</name>